<keyword evidence="22" id="KW-1185">Reference proteome</keyword>
<dbReference type="CDD" id="cd14066">
    <property type="entry name" value="STKc_IRAK"/>
    <property type="match status" value="1"/>
</dbReference>
<name>A0ABR0XXT5_REHGL</name>
<comment type="subcellular location">
    <subcellularLocation>
        <location evidence="1">Membrane</location>
    </subcellularLocation>
</comment>
<keyword evidence="15" id="KW-0325">Glycoprotein</keyword>
<evidence type="ECO:0000256" key="2">
    <source>
        <dbReference type="ARBA" id="ARBA00008684"/>
    </source>
</evidence>
<dbReference type="SMART" id="SM00220">
    <property type="entry name" value="S_TKc"/>
    <property type="match status" value="1"/>
</dbReference>
<evidence type="ECO:0000256" key="3">
    <source>
        <dbReference type="ARBA" id="ARBA00012513"/>
    </source>
</evidence>
<evidence type="ECO:0000256" key="1">
    <source>
        <dbReference type="ARBA" id="ARBA00004370"/>
    </source>
</evidence>
<dbReference type="Pfam" id="PF08263">
    <property type="entry name" value="LRRNT_2"/>
    <property type="match status" value="1"/>
</dbReference>
<dbReference type="PANTHER" id="PTHR45974">
    <property type="entry name" value="RECEPTOR-LIKE PROTEIN 55"/>
    <property type="match status" value="1"/>
</dbReference>
<dbReference type="PANTHER" id="PTHR45974:SF134">
    <property type="entry name" value="OS01G0960400 PROTEIN"/>
    <property type="match status" value="1"/>
</dbReference>
<keyword evidence="10 16" id="KW-0547">Nucleotide-binding</keyword>
<keyword evidence="11" id="KW-0418">Kinase</keyword>
<evidence type="ECO:0000256" key="19">
    <source>
        <dbReference type="SAM" id="SignalP"/>
    </source>
</evidence>
<accession>A0ABR0XXT5</accession>
<evidence type="ECO:0000256" key="8">
    <source>
        <dbReference type="ARBA" id="ARBA00022729"/>
    </source>
</evidence>
<comment type="caution">
    <text evidence="21">The sequence shown here is derived from an EMBL/GenBank/DDBJ whole genome shotgun (WGS) entry which is preliminary data.</text>
</comment>
<dbReference type="EMBL" id="JABTTQ020000001">
    <property type="protein sequence ID" value="KAK6163876.1"/>
    <property type="molecule type" value="Genomic_DNA"/>
</dbReference>
<dbReference type="InterPro" id="IPR032675">
    <property type="entry name" value="LRR_dom_sf"/>
</dbReference>
<dbReference type="Proteomes" id="UP001318860">
    <property type="component" value="Unassembled WGS sequence"/>
</dbReference>
<feature type="signal peptide" evidence="19">
    <location>
        <begin position="1"/>
        <end position="20"/>
    </location>
</feature>
<feature type="binding site" evidence="16">
    <location>
        <position position="652"/>
    </location>
    <ligand>
        <name>ATP</name>
        <dbReference type="ChEBI" id="CHEBI:30616"/>
    </ligand>
</feature>
<dbReference type="InterPro" id="IPR017441">
    <property type="entry name" value="Protein_kinase_ATP_BS"/>
</dbReference>
<comment type="similarity">
    <text evidence="2">Belongs to the protein kinase superfamily. Ser/Thr protein kinase family.</text>
</comment>
<keyword evidence="6" id="KW-0808">Transferase</keyword>
<feature type="transmembrane region" description="Helical" evidence="18">
    <location>
        <begin position="559"/>
        <end position="583"/>
    </location>
</feature>
<evidence type="ECO:0000256" key="11">
    <source>
        <dbReference type="ARBA" id="ARBA00022777"/>
    </source>
</evidence>
<dbReference type="Gene3D" id="3.80.10.10">
    <property type="entry name" value="Ribonuclease Inhibitor"/>
    <property type="match status" value="3"/>
</dbReference>
<evidence type="ECO:0000256" key="12">
    <source>
        <dbReference type="ARBA" id="ARBA00022840"/>
    </source>
</evidence>
<keyword evidence="7 18" id="KW-0812">Transmembrane</keyword>
<evidence type="ECO:0000256" key="6">
    <source>
        <dbReference type="ARBA" id="ARBA00022679"/>
    </source>
</evidence>
<evidence type="ECO:0000256" key="16">
    <source>
        <dbReference type="PROSITE-ProRule" id="PRU10141"/>
    </source>
</evidence>
<evidence type="ECO:0000256" key="7">
    <source>
        <dbReference type="ARBA" id="ARBA00022692"/>
    </source>
</evidence>
<keyword evidence="13 18" id="KW-1133">Transmembrane helix</keyword>
<keyword evidence="4" id="KW-0723">Serine/threonine-protein kinase</keyword>
<evidence type="ECO:0000256" key="13">
    <source>
        <dbReference type="ARBA" id="ARBA00022989"/>
    </source>
</evidence>
<dbReference type="InterPro" id="IPR001611">
    <property type="entry name" value="Leu-rich_rpt"/>
</dbReference>
<dbReference type="PROSITE" id="PS00108">
    <property type="entry name" value="PROTEIN_KINASE_ST"/>
    <property type="match status" value="1"/>
</dbReference>
<keyword evidence="5" id="KW-0433">Leucine-rich repeat</keyword>
<sequence length="1018" mass="112626">MATQSTQLVFFLAFLALAAAALFQNFNGPFFLALPKAQNLVSCKYVVLNALRSIKKSLTDPYGSLRNWNRGDPCTSNWTGIICYNRTLDDGYLHIQDLVLLNRNLSGNLSPELGRLSYMKILDLMWNNISGTIPKEIGNITTLELLLLNGNQLTGFLPDELGYLSNLDRIQIDQNQISGPIPLSFANLSKAKHLHMNNNSLSGQIPPELSRLPILVHLLLDNNNLSGYLPPQLSQLPRLRILQLDNNNFNGSTIPSSYGNMSHLLKLDLSLNQLNGSIPTGALSDNITTIDLSNNNLNGTIPASFSQLPLLQKLSLANNSLIGSVPSIIWQNRSLNASERLILLQGNPVCSNRNLIQLCGPYEGDFSNTLNITNLNDCLPQSCPPNYDYAPPSPSMRCFCAAPLYVGYRLKSPGFSDFHPYFNAFKEYLSSGLGLNLYQLDISSAAWQKGPRLRMQLKIFPMYVNDSVRLFNRSEVQRILGLFGGWRIRDSQVFGPFELLNFTLSEAYEHGMSSFLISLFQYNKSSNIHLCTYSELLLILGFSVTEFHPTSSSGISKGALAGIILGTIAGSVTLTAFVSLLILRRHIRKHDQSSKRRLSSRISIKTDGVKDFTYGELALATNKFSSSNLVGQGGYGKVYRGILADGTVVAIKRAQEGSLQGEKEFLTEIQLLSRIHHINLVSLIGYCDEESEQMLIYEFMSNGALRDHLSGKSKAPLNFAMRVRTALGAARGILYLHTEANPPIFHRDIKATNILLDFKYTPKVADFGLSRLAPMPELDGAVPAHVSTLVRGTPGYLDPEYFLTHKLTDKSDVYSLGVVFMELLTGMHPIYNGKNIVREVNIAYRSGMIFSVIDERMGSYPSECVEKFVNLALKCCQDETDERPTMMKVVRELESIWLMMPESDSEMTESLVSDPGTMVTPSSSSSGLRTPYVSQDVSGSDLVSGVIPTVAPRLVGDINYQVYLPSSTNPSFQTANNFLSVSAPQHFESHVDAKLSLRIGSVEGEKQIECEALVLPRK</sequence>
<dbReference type="InterPro" id="IPR011009">
    <property type="entry name" value="Kinase-like_dom_sf"/>
</dbReference>
<dbReference type="PROSITE" id="PS50011">
    <property type="entry name" value="PROTEIN_KINASE_DOM"/>
    <property type="match status" value="1"/>
</dbReference>
<keyword evidence="9" id="KW-0677">Repeat</keyword>
<evidence type="ECO:0000259" key="20">
    <source>
        <dbReference type="PROSITE" id="PS50011"/>
    </source>
</evidence>
<dbReference type="SUPFAM" id="SSF56112">
    <property type="entry name" value="Protein kinase-like (PK-like)"/>
    <property type="match status" value="1"/>
</dbReference>
<keyword evidence="8 19" id="KW-0732">Signal</keyword>
<proteinExistence type="inferred from homology"/>
<dbReference type="Gene3D" id="3.30.200.20">
    <property type="entry name" value="Phosphorylase Kinase, domain 1"/>
    <property type="match status" value="1"/>
</dbReference>
<keyword evidence="12 16" id="KW-0067">ATP-binding</keyword>
<dbReference type="InterPro" id="IPR013210">
    <property type="entry name" value="LRR_N_plant-typ"/>
</dbReference>
<gene>
    <name evidence="21" type="ORF">DH2020_000740</name>
</gene>
<feature type="chain" id="PRO_5047521388" description="non-specific serine/threonine protein kinase" evidence="19">
    <location>
        <begin position="21"/>
        <end position="1018"/>
    </location>
</feature>
<feature type="region of interest" description="Disordered" evidence="17">
    <location>
        <begin position="908"/>
        <end position="931"/>
    </location>
</feature>
<protein>
    <recommendedName>
        <fullName evidence="3">non-specific serine/threonine protein kinase</fullName>
        <ecNumber evidence="3">2.7.11.1</ecNumber>
    </recommendedName>
</protein>
<dbReference type="PROSITE" id="PS00107">
    <property type="entry name" value="PROTEIN_KINASE_ATP"/>
    <property type="match status" value="1"/>
</dbReference>
<feature type="compositionally biased region" description="Polar residues" evidence="17">
    <location>
        <begin position="919"/>
        <end position="931"/>
    </location>
</feature>
<evidence type="ECO:0000256" key="5">
    <source>
        <dbReference type="ARBA" id="ARBA00022614"/>
    </source>
</evidence>
<dbReference type="Gene3D" id="1.10.510.10">
    <property type="entry name" value="Transferase(Phosphotransferase) domain 1"/>
    <property type="match status" value="1"/>
</dbReference>
<reference evidence="21 22" key="1">
    <citation type="journal article" date="2021" name="Comput. Struct. Biotechnol. J.">
        <title>De novo genome assembly of the potent medicinal plant Rehmannia glutinosa using nanopore technology.</title>
        <authorList>
            <person name="Ma L."/>
            <person name="Dong C."/>
            <person name="Song C."/>
            <person name="Wang X."/>
            <person name="Zheng X."/>
            <person name="Niu Y."/>
            <person name="Chen S."/>
            <person name="Feng W."/>
        </authorList>
    </citation>
    <scope>NUCLEOTIDE SEQUENCE [LARGE SCALE GENOMIC DNA]</scope>
    <source>
        <strain evidence="21">DH-2019</strain>
    </source>
</reference>
<dbReference type="Pfam" id="PF00069">
    <property type="entry name" value="Pkinase"/>
    <property type="match status" value="1"/>
</dbReference>
<keyword evidence="14 18" id="KW-0472">Membrane</keyword>
<evidence type="ECO:0000256" key="10">
    <source>
        <dbReference type="ARBA" id="ARBA00022741"/>
    </source>
</evidence>
<feature type="domain" description="Protein kinase" evidence="20">
    <location>
        <begin position="624"/>
        <end position="898"/>
    </location>
</feature>
<evidence type="ECO:0000313" key="21">
    <source>
        <dbReference type="EMBL" id="KAK6163876.1"/>
    </source>
</evidence>
<organism evidence="21 22">
    <name type="scientific">Rehmannia glutinosa</name>
    <name type="common">Chinese foxglove</name>
    <dbReference type="NCBI Taxonomy" id="99300"/>
    <lineage>
        <taxon>Eukaryota</taxon>
        <taxon>Viridiplantae</taxon>
        <taxon>Streptophyta</taxon>
        <taxon>Embryophyta</taxon>
        <taxon>Tracheophyta</taxon>
        <taxon>Spermatophyta</taxon>
        <taxon>Magnoliopsida</taxon>
        <taxon>eudicotyledons</taxon>
        <taxon>Gunneridae</taxon>
        <taxon>Pentapetalae</taxon>
        <taxon>asterids</taxon>
        <taxon>lamiids</taxon>
        <taxon>Lamiales</taxon>
        <taxon>Orobanchaceae</taxon>
        <taxon>Rehmannieae</taxon>
        <taxon>Rehmannia</taxon>
    </lineage>
</organism>
<dbReference type="SMART" id="SM00369">
    <property type="entry name" value="LRR_TYP"/>
    <property type="match status" value="3"/>
</dbReference>
<dbReference type="Pfam" id="PF00560">
    <property type="entry name" value="LRR_1"/>
    <property type="match status" value="4"/>
</dbReference>
<dbReference type="SUPFAM" id="SSF52058">
    <property type="entry name" value="L domain-like"/>
    <property type="match status" value="1"/>
</dbReference>
<dbReference type="InterPro" id="IPR003591">
    <property type="entry name" value="Leu-rich_rpt_typical-subtyp"/>
</dbReference>
<evidence type="ECO:0000256" key="15">
    <source>
        <dbReference type="ARBA" id="ARBA00023180"/>
    </source>
</evidence>
<evidence type="ECO:0000256" key="4">
    <source>
        <dbReference type="ARBA" id="ARBA00022527"/>
    </source>
</evidence>
<evidence type="ECO:0000256" key="14">
    <source>
        <dbReference type="ARBA" id="ARBA00023136"/>
    </source>
</evidence>
<dbReference type="EC" id="2.7.11.1" evidence="3"/>
<dbReference type="InterPro" id="IPR008271">
    <property type="entry name" value="Ser/Thr_kinase_AS"/>
</dbReference>
<evidence type="ECO:0000313" key="22">
    <source>
        <dbReference type="Proteomes" id="UP001318860"/>
    </source>
</evidence>
<evidence type="ECO:0000256" key="18">
    <source>
        <dbReference type="SAM" id="Phobius"/>
    </source>
</evidence>
<evidence type="ECO:0000256" key="9">
    <source>
        <dbReference type="ARBA" id="ARBA00022737"/>
    </source>
</evidence>
<evidence type="ECO:0000256" key="17">
    <source>
        <dbReference type="SAM" id="MobiDB-lite"/>
    </source>
</evidence>
<dbReference type="InterPro" id="IPR000719">
    <property type="entry name" value="Prot_kinase_dom"/>
</dbReference>